<evidence type="ECO:0000256" key="1">
    <source>
        <dbReference type="ARBA" id="ARBA00011165"/>
    </source>
</evidence>
<accession>A0ABM5TVR8</accession>
<reference evidence="3 4" key="1">
    <citation type="journal article" date="2015" name="ISME J.">
        <title>Draft Genome Sequence of Streptomyces incarnatus NRRL8089, which Produces the Nucleoside Antibiotic Sinefungin.</title>
        <authorList>
            <person name="Oshima K."/>
            <person name="Hattori M."/>
            <person name="Shimizu H."/>
            <person name="Fukuda K."/>
            <person name="Nemoto M."/>
            <person name="Inagaki K."/>
            <person name="Tamura T."/>
        </authorList>
    </citation>
    <scope>NUCLEOTIDE SEQUENCE [LARGE SCALE GENOMIC DNA]</scope>
    <source>
        <strain evidence="3 4">NRRL 8089</strain>
    </source>
</reference>
<dbReference type="InterPro" id="IPR017853">
    <property type="entry name" value="GH"/>
</dbReference>
<proteinExistence type="predicted"/>
<dbReference type="InterPro" id="IPR010720">
    <property type="entry name" value="Alpha-L-AF_C"/>
</dbReference>
<evidence type="ECO:0000313" key="4">
    <source>
        <dbReference type="Proteomes" id="UP000035366"/>
    </source>
</evidence>
<dbReference type="Pfam" id="PF06964">
    <property type="entry name" value="Alpha-L-AF_C"/>
    <property type="match status" value="1"/>
</dbReference>
<dbReference type="PANTHER" id="PTHR43576">
    <property type="entry name" value="ALPHA-L-ARABINOFURANOSIDASE C-RELATED"/>
    <property type="match status" value="1"/>
</dbReference>
<dbReference type="Gene3D" id="2.60.40.1180">
    <property type="entry name" value="Golgi alpha-mannosidase II"/>
    <property type="match status" value="1"/>
</dbReference>
<dbReference type="Proteomes" id="UP000035366">
    <property type="component" value="Chromosome"/>
</dbReference>
<comment type="subunit">
    <text evidence="1">Homohexamer; trimer of dimers.</text>
</comment>
<organism evidence="3 4">
    <name type="scientific">Streptomyces incarnatus</name>
    <dbReference type="NCBI Taxonomy" id="665007"/>
    <lineage>
        <taxon>Bacteria</taxon>
        <taxon>Bacillati</taxon>
        <taxon>Actinomycetota</taxon>
        <taxon>Actinomycetes</taxon>
        <taxon>Kitasatosporales</taxon>
        <taxon>Streptomycetaceae</taxon>
        <taxon>Streptomyces</taxon>
    </lineage>
</organism>
<sequence>MPTATAIINLDIEGPGISRHLYGHVAEHLGRCVYGGFWVGEDSPIPNEGGIRLDVVEALRALRVPNLVLVSLSNLDADEGAEVTLDLRGGRIGEARARILAADRLQAHNTPRTPEAVAPGSFDGDGLRVTDRGLELTLPPHSFVTVQAPMSLAG</sequence>
<protein>
    <recommendedName>
        <fullName evidence="2">Alpha-L-arabinofuranosidase C-terminal domain-containing protein</fullName>
    </recommendedName>
</protein>
<dbReference type="SUPFAM" id="SSF51445">
    <property type="entry name" value="(Trans)glycosidases"/>
    <property type="match status" value="1"/>
</dbReference>
<dbReference type="SUPFAM" id="SSF51011">
    <property type="entry name" value="Glycosyl hydrolase domain"/>
    <property type="match status" value="1"/>
</dbReference>
<name>A0ABM5TVR8_9ACTN</name>
<evidence type="ECO:0000313" key="3">
    <source>
        <dbReference type="EMBL" id="AKJ15191.1"/>
    </source>
</evidence>
<evidence type="ECO:0000259" key="2">
    <source>
        <dbReference type="Pfam" id="PF06964"/>
    </source>
</evidence>
<dbReference type="PANTHER" id="PTHR43576:SF2">
    <property type="entry name" value="INTRACELLULAR EXO-ALPHA-L-ARABINOFURANOSIDASE 2"/>
    <property type="match status" value="1"/>
</dbReference>
<keyword evidence="4" id="KW-1185">Reference proteome</keyword>
<dbReference type="InterPro" id="IPR013780">
    <property type="entry name" value="Glyco_hydro_b"/>
</dbReference>
<dbReference type="EMBL" id="CP011497">
    <property type="protein sequence ID" value="AKJ15191.1"/>
    <property type="molecule type" value="Genomic_DNA"/>
</dbReference>
<feature type="domain" description="Alpha-L-arabinofuranosidase C-terminal" evidence="2">
    <location>
        <begin position="50"/>
        <end position="142"/>
    </location>
</feature>
<dbReference type="RefSeq" id="WP_208902651.1">
    <property type="nucleotide sequence ID" value="NZ_CP011497.1"/>
</dbReference>
<gene>
    <name evidence="3" type="ORF">ABB07_35570</name>
</gene>